<evidence type="ECO:0000256" key="5">
    <source>
        <dbReference type="ARBA" id="ARBA00023295"/>
    </source>
</evidence>
<organism evidence="11 12">
    <name type="scientific">Streptomyces smaragdinus</name>
    <dbReference type="NCBI Taxonomy" id="2585196"/>
    <lineage>
        <taxon>Bacteria</taxon>
        <taxon>Bacillati</taxon>
        <taxon>Actinomycetota</taxon>
        <taxon>Actinomycetes</taxon>
        <taxon>Kitasatosporales</taxon>
        <taxon>Streptomycetaceae</taxon>
        <taxon>Streptomyces</taxon>
    </lineage>
</organism>
<dbReference type="GO" id="GO:0030245">
    <property type="term" value="P:cellulose catabolic process"/>
    <property type="evidence" value="ECO:0007669"/>
    <property type="project" value="UniProtKB-KW"/>
</dbReference>
<dbReference type="EC" id="3.2.1.-" evidence="11"/>
<evidence type="ECO:0000313" key="11">
    <source>
        <dbReference type="EMBL" id="MQY12598.1"/>
    </source>
</evidence>
<feature type="domain" description="CBM3" evidence="10">
    <location>
        <begin position="872"/>
        <end position="1023"/>
    </location>
</feature>
<dbReference type="InterPro" id="IPR008965">
    <property type="entry name" value="CBM2/CBM3_carb-bd_dom_sf"/>
</dbReference>
<evidence type="ECO:0000259" key="9">
    <source>
        <dbReference type="PROSITE" id="PS50853"/>
    </source>
</evidence>
<dbReference type="SMART" id="SM01067">
    <property type="entry name" value="CBM_3"/>
    <property type="match status" value="1"/>
</dbReference>
<keyword evidence="2 11" id="KW-0378">Hydrolase</keyword>
<dbReference type="FunFam" id="2.130.10.10:FF:000534">
    <property type="entry name" value="Xyloglucanase Xgh74A"/>
    <property type="match status" value="1"/>
</dbReference>
<dbReference type="SMART" id="SM00060">
    <property type="entry name" value="FN3"/>
    <property type="match status" value="1"/>
</dbReference>
<dbReference type="SUPFAM" id="SSF49384">
    <property type="entry name" value="Carbohydrate-binding domain"/>
    <property type="match status" value="1"/>
</dbReference>
<dbReference type="Proteomes" id="UP000466345">
    <property type="component" value="Unassembled WGS sequence"/>
</dbReference>
<dbReference type="InterPro" id="IPR036116">
    <property type="entry name" value="FN3_sf"/>
</dbReference>
<dbReference type="AlphaFoldDB" id="A0A7K0CGN1"/>
<dbReference type="GO" id="GO:0016798">
    <property type="term" value="F:hydrolase activity, acting on glycosyl bonds"/>
    <property type="evidence" value="ECO:0007669"/>
    <property type="project" value="UniProtKB-KW"/>
</dbReference>
<dbReference type="Pfam" id="PF00041">
    <property type="entry name" value="fn3"/>
    <property type="match status" value="1"/>
</dbReference>
<feature type="chain" id="PRO_5029841965" evidence="8">
    <location>
        <begin position="31"/>
        <end position="1023"/>
    </location>
</feature>
<dbReference type="PROSITE" id="PS50853">
    <property type="entry name" value="FN3"/>
    <property type="match status" value="1"/>
</dbReference>
<proteinExistence type="inferred from homology"/>
<comment type="caution">
    <text evidence="11">The sequence shown here is derived from an EMBL/GenBank/DDBJ whole genome shotgun (WGS) entry which is preliminary data.</text>
</comment>
<evidence type="ECO:0000313" key="12">
    <source>
        <dbReference type="Proteomes" id="UP000466345"/>
    </source>
</evidence>
<dbReference type="PANTHER" id="PTHR43739">
    <property type="entry name" value="XYLOGLUCANASE (EUROFUNG)"/>
    <property type="match status" value="1"/>
</dbReference>
<evidence type="ECO:0000256" key="3">
    <source>
        <dbReference type="ARBA" id="ARBA00023001"/>
    </source>
</evidence>
<evidence type="ECO:0000256" key="2">
    <source>
        <dbReference type="ARBA" id="ARBA00022801"/>
    </source>
</evidence>
<evidence type="ECO:0000256" key="4">
    <source>
        <dbReference type="ARBA" id="ARBA00023277"/>
    </source>
</evidence>
<name>A0A7K0CGN1_9ACTN</name>
<evidence type="ECO:0000256" key="1">
    <source>
        <dbReference type="ARBA" id="ARBA00022729"/>
    </source>
</evidence>
<dbReference type="InterPro" id="IPR036966">
    <property type="entry name" value="CBM3_sf"/>
</dbReference>
<dbReference type="InterPro" id="IPR003961">
    <property type="entry name" value="FN3_dom"/>
</dbReference>
<dbReference type="Gene3D" id="2.60.40.10">
    <property type="entry name" value="Immunoglobulins"/>
    <property type="match status" value="1"/>
</dbReference>
<dbReference type="EMBL" id="WEGJ01000007">
    <property type="protein sequence ID" value="MQY12598.1"/>
    <property type="molecule type" value="Genomic_DNA"/>
</dbReference>
<dbReference type="InterPro" id="IPR006311">
    <property type="entry name" value="TAT_signal"/>
</dbReference>
<keyword evidence="3" id="KW-0136">Cellulose degradation</keyword>
<keyword evidence="12" id="KW-1185">Reference proteome</keyword>
<dbReference type="Gene3D" id="2.60.40.710">
    <property type="entry name" value="Endoglucanase-like"/>
    <property type="match status" value="1"/>
</dbReference>
<gene>
    <name evidence="11" type="ORF">SRB5_27340</name>
</gene>
<sequence>MGPLDRRRFLGIAAATAAVPALTRLPQAYAAPAPVADAPAPTESPWHNVRIDGGGFVPGIIFSQTRKDLIYARTDIGGAYRWDANTSSWTPLLDWVGADRWGWNGVVSVAIDESAPDKVYAAVGMYTNSWDPGNGAVLRSGDLGANWQAAELPFKLGGNMPGRGMGERLAVDPNAGNVLYLGAPSGNGLWRSTNGGVSWAKVASFPNPGTYRSDPNDSSGYGSDIQGVVWVTFDRTTGSAGTPSRTIYAGVADPANTVYRSTDAGATWSRLAGQPTGYLAHKGVLDHVNQRLYLATSDTGGPYDGGKGDVWRYDVAAASWTRISPIPSESSDDYFGYSGLTIDRTNPSTIMVATQVSWWPDAIVFRSKDAGATWTRIWDWTGYPARSYRYTMDITSVPWLSFGASPAPPEVAPKLGWMNESLEIDPHDPDRMMYGTGATIYGTTDLRTWDTGGQITIRPAVKGLEETAVLDLISPPTGPALFSALGDIGGFAHTSLTSVPAMMYTQPNYTSTTSMDFAELQPAVLARVGNIDREANPQVNRAAFSTNGGSSWFQASAEPGGVTGGGTIAVAADGQAAVWSPQGAAVQRTTTYGSSWTPVTGLPQGALVRADRVSRQRFYAYAGGKFYASTDGGASFTATAATGLPAQKAAFKPVPGKEGEIFLTGEGGMWRSLNGGASFTAVAGVTKGVNLGYGKAAPEATQPAIYLAGTVNGVAGVHASDNAGATWRRVNDDRHQYGNMGDAITGDPRVYGRVYLGTNGRGILFADVPADGRPTDDDIEDPTVPTDLRLTAVTADSATLTWTASTDDTGVTGYDIYRDGAQVGQSTTPAFTDTGLAASSSYQYRVRSRDSVPRVSELSAPITVVTAPDTRPTGALTVRYRNADSSATDNAIRMSLQVVNSGTGPVDLAGVTLRYWFAEPGSATYQTFCDWAQLGSAKVTHRVVAAASPKTGASHYLEVGFTSAAGPLAAGASTGEIQLRVHKGDWSAFDEADDYSRGTNTSFADAPKVGAYLGGALVWGTAP</sequence>
<keyword evidence="5 11" id="KW-0326">Glycosidase</keyword>
<keyword evidence="6" id="KW-0624">Polysaccharide degradation</keyword>
<dbReference type="InterPro" id="IPR015943">
    <property type="entry name" value="WD40/YVTN_repeat-like_dom_sf"/>
</dbReference>
<dbReference type="SUPFAM" id="SSF110296">
    <property type="entry name" value="Oligoxyloglucan reducing end-specific cellobiohydrolase"/>
    <property type="match status" value="2"/>
</dbReference>
<dbReference type="InterPro" id="IPR052025">
    <property type="entry name" value="Xyloglucanase_GH74"/>
</dbReference>
<dbReference type="Gene3D" id="2.130.10.10">
    <property type="entry name" value="YVTN repeat-like/Quinoprotein amine dehydrogenase"/>
    <property type="match status" value="2"/>
</dbReference>
<dbReference type="PROSITE" id="PS51172">
    <property type="entry name" value="CBM3"/>
    <property type="match status" value="1"/>
</dbReference>
<dbReference type="InterPro" id="IPR001956">
    <property type="entry name" value="CBM3"/>
</dbReference>
<dbReference type="GO" id="GO:0010411">
    <property type="term" value="P:xyloglucan metabolic process"/>
    <property type="evidence" value="ECO:0007669"/>
    <property type="project" value="TreeGrafter"/>
</dbReference>
<reference evidence="11 12" key="1">
    <citation type="submission" date="2019-10" db="EMBL/GenBank/DDBJ databases">
        <title>Streptomyces smaragdinus sp. nov. and Streptomyces fabii sp. nov., isolated from the gut of fungus growing-termite Macrotermes natalensis.</title>
        <authorList>
            <person name="Schwitalla J."/>
            <person name="Benndorf R."/>
            <person name="Martin K."/>
            <person name="De Beer W."/>
            <person name="Kaster A.-K."/>
            <person name="Vollmers J."/>
            <person name="Poulsen M."/>
            <person name="Beemelmanns C."/>
        </authorList>
    </citation>
    <scope>NUCLEOTIDE SEQUENCE [LARGE SCALE GENOMIC DNA]</scope>
    <source>
        <strain evidence="11 12">RB5</strain>
    </source>
</reference>
<dbReference type="GO" id="GO:0030248">
    <property type="term" value="F:cellulose binding"/>
    <property type="evidence" value="ECO:0007669"/>
    <property type="project" value="InterPro"/>
</dbReference>
<keyword evidence="1 8" id="KW-0732">Signal</keyword>
<dbReference type="PANTHER" id="PTHR43739:SF2">
    <property type="entry name" value="OLIGOXYLOGLUCAN-REDUCING END-SPECIFIC XYLOGLUCANASE-RELATED"/>
    <property type="match status" value="1"/>
</dbReference>
<dbReference type="RefSeq" id="WP_153452206.1">
    <property type="nucleotide sequence ID" value="NZ_WEGJ01000007.1"/>
</dbReference>
<dbReference type="InterPro" id="IPR013783">
    <property type="entry name" value="Ig-like_fold"/>
</dbReference>
<accession>A0A7K0CGN1</accession>
<dbReference type="Pfam" id="PF00942">
    <property type="entry name" value="CBM_3"/>
    <property type="match status" value="1"/>
</dbReference>
<protein>
    <submittedName>
        <fullName evidence="11">Xyloglucanase</fullName>
        <ecNumber evidence="11">3.2.1.-</ecNumber>
    </submittedName>
</protein>
<dbReference type="SUPFAM" id="SSF49265">
    <property type="entry name" value="Fibronectin type III"/>
    <property type="match status" value="1"/>
</dbReference>
<feature type="domain" description="Fibronectin type-III" evidence="9">
    <location>
        <begin position="784"/>
        <end position="869"/>
    </location>
</feature>
<keyword evidence="4" id="KW-0119">Carbohydrate metabolism</keyword>
<evidence type="ECO:0000256" key="8">
    <source>
        <dbReference type="SAM" id="SignalP"/>
    </source>
</evidence>
<dbReference type="CDD" id="cd00063">
    <property type="entry name" value="FN3"/>
    <property type="match status" value="1"/>
</dbReference>
<evidence type="ECO:0000256" key="7">
    <source>
        <dbReference type="ARBA" id="ARBA00037986"/>
    </source>
</evidence>
<comment type="similarity">
    <text evidence="7">Belongs to the glycosyl hydrolase 74 family.</text>
</comment>
<dbReference type="OrthoDB" id="9764804at2"/>
<dbReference type="PROSITE" id="PS51318">
    <property type="entry name" value="TAT"/>
    <property type="match status" value="1"/>
</dbReference>
<evidence type="ECO:0000256" key="6">
    <source>
        <dbReference type="ARBA" id="ARBA00023326"/>
    </source>
</evidence>
<evidence type="ECO:0000259" key="10">
    <source>
        <dbReference type="PROSITE" id="PS51172"/>
    </source>
</evidence>
<feature type="signal peptide" evidence="8">
    <location>
        <begin position="1"/>
        <end position="30"/>
    </location>
</feature>